<dbReference type="AlphaFoldDB" id="A0A1J6JMX7"/>
<proteinExistence type="predicted"/>
<dbReference type="PROSITE" id="PS50158">
    <property type="entry name" value="ZF_CCHC"/>
    <property type="match status" value="1"/>
</dbReference>
<evidence type="ECO:0000256" key="1">
    <source>
        <dbReference type="PROSITE-ProRule" id="PRU00047"/>
    </source>
</evidence>
<gene>
    <name evidence="3" type="ORF">A4A49_42777</name>
</gene>
<dbReference type="Pfam" id="PF00098">
    <property type="entry name" value="zf-CCHC"/>
    <property type="match status" value="1"/>
</dbReference>
<dbReference type="SMART" id="SM00343">
    <property type="entry name" value="ZnF_C2HC"/>
    <property type="match status" value="1"/>
</dbReference>
<keyword evidence="1" id="KW-0863">Zinc-finger</keyword>
<feature type="domain" description="CCHC-type" evidence="2">
    <location>
        <begin position="46"/>
        <end position="61"/>
    </location>
</feature>
<protein>
    <recommendedName>
        <fullName evidence="2">CCHC-type domain-containing protein</fullName>
    </recommendedName>
</protein>
<dbReference type="InterPro" id="IPR001878">
    <property type="entry name" value="Znf_CCHC"/>
</dbReference>
<dbReference type="InterPro" id="IPR036875">
    <property type="entry name" value="Znf_CCHC_sf"/>
</dbReference>
<evidence type="ECO:0000313" key="4">
    <source>
        <dbReference type="Proteomes" id="UP000187609"/>
    </source>
</evidence>
<keyword evidence="1" id="KW-0479">Metal-binding</keyword>
<name>A0A1J6JMX7_NICAT</name>
<dbReference type="STRING" id="49451.A0A1J6JMX7"/>
<comment type="caution">
    <text evidence="3">The sequence shown here is derived from an EMBL/GenBank/DDBJ whole genome shotgun (WGS) entry which is preliminary data.</text>
</comment>
<evidence type="ECO:0000313" key="3">
    <source>
        <dbReference type="EMBL" id="OIT19130.1"/>
    </source>
</evidence>
<sequence>GLNFLSDILDILRTDFSWAFLPGRGRGNPTASSSAQRGNSRAQGSCAYCRQTGHLSNDCPSQASRCRARSQEVDLQNGLVLFCYLICISCVQ</sequence>
<reference evidence="3" key="1">
    <citation type="submission" date="2016-11" db="EMBL/GenBank/DDBJ databases">
        <title>The genome of Nicotiana attenuata.</title>
        <authorList>
            <person name="Xu S."/>
            <person name="Brockmoeller T."/>
            <person name="Gaquerel E."/>
            <person name="Navarro A."/>
            <person name="Kuhl H."/>
            <person name="Gase K."/>
            <person name="Ling Z."/>
            <person name="Zhou W."/>
            <person name="Kreitzer C."/>
            <person name="Stanke M."/>
            <person name="Tang H."/>
            <person name="Lyons E."/>
            <person name="Pandey P."/>
            <person name="Pandey S.P."/>
            <person name="Timmermann B."/>
            <person name="Baldwin I.T."/>
        </authorList>
    </citation>
    <scope>NUCLEOTIDE SEQUENCE [LARGE SCALE GENOMIC DNA]</scope>
    <source>
        <strain evidence="3">UT</strain>
    </source>
</reference>
<feature type="non-terminal residue" evidence="3">
    <location>
        <position position="1"/>
    </location>
</feature>
<dbReference type="Proteomes" id="UP000187609">
    <property type="component" value="Unassembled WGS sequence"/>
</dbReference>
<dbReference type="SUPFAM" id="SSF57756">
    <property type="entry name" value="Retrovirus zinc finger-like domains"/>
    <property type="match status" value="1"/>
</dbReference>
<dbReference type="Gene3D" id="4.10.60.10">
    <property type="entry name" value="Zinc finger, CCHC-type"/>
    <property type="match status" value="1"/>
</dbReference>
<keyword evidence="4" id="KW-1185">Reference proteome</keyword>
<dbReference type="GO" id="GO:0008270">
    <property type="term" value="F:zinc ion binding"/>
    <property type="evidence" value="ECO:0007669"/>
    <property type="project" value="UniProtKB-KW"/>
</dbReference>
<dbReference type="Gramene" id="OIT19130">
    <property type="protein sequence ID" value="OIT19130"/>
    <property type="gene ID" value="A4A49_42777"/>
</dbReference>
<dbReference type="EMBL" id="MJEQ01010038">
    <property type="protein sequence ID" value="OIT19130.1"/>
    <property type="molecule type" value="Genomic_DNA"/>
</dbReference>
<dbReference type="GO" id="GO:0003676">
    <property type="term" value="F:nucleic acid binding"/>
    <property type="evidence" value="ECO:0007669"/>
    <property type="project" value="InterPro"/>
</dbReference>
<organism evidence="3 4">
    <name type="scientific">Nicotiana attenuata</name>
    <name type="common">Coyote tobacco</name>
    <dbReference type="NCBI Taxonomy" id="49451"/>
    <lineage>
        <taxon>Eukaryota</taxon>
        <taxon>Viridiplantae</taxon>
        <taxon>Streptophyta</taxon>
        <taxon>Embryophyta</taxon>
        <taxon>Tracheophyta</taxon>
        <taxon>Spermatophyta</taxon>
        <taxon>Magnoliopsida</taxon>
        <taxon>eudicotyledons</taxon>
        <taxon>Gunneridae</taxon>
        <taxon>Pentapetalae</taxon>
        <taxon>asterids</taxon>
        <taxon>lamiids</taxon>
        <taxon>Solanales</taxon>
        <taxon>Solanaceae</taxon>
        <taxon>Nicotianoideae</taxon>
        <taxon>Nicotianeae</taxon>
        <taxon>Nicotiana</taxon>
    </lineage>
</organism>
<accession>A0A1J6JMX7</accession>
<evidence type="ECO:0000259" key="2">
    <source>
        <dbReference type="PROSITE" id="PS50158"/>
    </source>
</evidence>
<keyword evidence="1" id="KW-0862">Zinc</keyword>